<organism evidence="1 2">
    <name type="scientific">Rhododendron molle</name>
    <name type="common">Chinese azalea</name>
    <name type="synonym">Azalea mollis</name>
    <dbReference type="NCBI Taxonomy" id="49168"/>
    <lineage>
        <taxon>Eukaryota</taxon>
        <taxon>Viridiplantae</taxon>
        <taxon>Streptophyta</taxon>
        <taxon>Embryophyta</taxon>
        <taxon>Tracheophyta</taxon>
        <taxon>Spermatophyta</taxon>
        <taxon>Magnoliopsida</taxon>
        <taxon>eudicotyledons</taxon>
        <taxon>Gunneridae</taxon>
        <taxon>Pentapetalae</taxon>
        <taxon>asterids</taxon>
        <taxon>Ericales</taxon>
        <taxon>Ericaceae</taxon>
        <taxon>Ericoideae</taxon>
        <taxon>Rhodoreae</taxon>
        <taxon>Rhododendron</taxon>
    </lineage>
</organism>
<reference evidence="1" key="1">
    <citation type="submission" date="2022-02" db="EMBL/GenBank/DDBJ databases">
        <title>Plant Genome Project.</title>
        <authorList>
            <person name="Zhang R.-G."/>
        </authorList>
    </citation>
    <scope>NUCLEOTIDE SEQUENCE</scope>
    <source>
        <strain evidence="1">AT1</strain>
    </source>
</reference>
<gene>
    <name evidence="1" type="ORF">RHMOL_Rhmol08G0031000</name>
</gene>
<accession>A0ACC0MJH4</accession>
<name>A0ACC0MJH4_RHOML</name>
<evidence type="ECO:0000313" key="2">
    <source>
        <dbReference type="Proteomes" id="UP001062846"/>
    </source>
</evidence>
<keyword evidence="2" id="KW-1185">Reference proteome</keyword>
<dbReference type="Proteomes" id="UP001062846">
    <property type="component" value="Chromosome 8"/>
</dbReference>
<dbReference type="EMBL" id="CM046395">
    <property type="protein sequence ID" value="KAI8541034.1"/>
    <property type="molecule type" value="Genomic_DNA"/>
</dbReference>
<proteinExistence type="predicted"/>
<sequence>MCICFYFSMYQIDVIIVSCFISKILRFHLVVDCHGADGSKLISKIASFYAFVDMEIRQILNGKWWNTITQTSENPKSLILEQCKTIKDINQSCAQRTSSKLASFTTREWPKTSSILLSYLSQNYPKTILSPSSRKLDEPNSAAYNLMIRSFTLKQSHNEPILLFNQIHDRVRVHLGRAWKEAGIDGLDVVDARPAAVGRSGAGLSPEEFLGMAGNLGWGLGHNIVP</sequence>
<protein>
    <submittedName>
        <fullName evidence="1">Uncharacterized protein</fullName>
    </submittedName>
</protein>
<evidence type="ECO:0000313" key="1">
    <source>
        <dbReference type="EMBL" id="KAI8541034.1"/>
    </source>
</evidence>
<comment type="caution">
    <text evidence="1">The sequence shown here is derived from an EMBL/GenBank/DDBJ whole genome shotgun (WGS) entry which is preliminary data.</text>
</comment>